<evidence type="ECO:0000313" key="4">
    <source>
        <dbReference type="Proteomes" id="UP000683310"/>
    </source>
</evidence>
<feature type="transmembrane region" description="Helical" evidence="1">
    <location>
        <begin position="76"/>
        <end position="96"/>
    </location>
</feature>
<protein>
    <submittedName>
        <fullName evidence="3">DUF4126 domain-containing protein</fullName>
    </submittedName>
</protein>
<sequence>MEITSAVGAVLGAFGLSGAAGLNAWLPLLVVGIADRAGWIDLGSSYGWLSSTPALIVIGLIFLIDLVGDKIPAVDSVLHGIGTLVAPVSGAILFTAESSLSSHLSPAVAAVLGAVTAGSVHAGRTVARPFVTGTTAGVGNPVVSTAEDGTSLALTVLALALPVVAFIAILLLLILLGWLAFRTRRWLRTRRARKSRPDQLQP</sequence>
<dbReference type="RefSeq" id="WP_213556676.1">
    <property type="nucleotide sequence ID" value="NZ_JBHZDI010000043.1"/>
</dbReference>
<keyword evidence="1" id="KW-0472">Membrane</keyword>
<name>A0ABX8CKT1_9NOCA</name>
<dbReference type="InterPro" id="IPR025196">
    <property type="entry name" value="DUF4126"/>
</dbReference>
<feature type="domain" description="DUF4126" evidence="2">
    <location>
        <begin position="11"/>
        <end position="180"/>
    </location>
</feature>
<evidence type="ECO:0000256" key="1">
    <source>
        <dbReference type="SAM" id="Phobius"/>
    </source>
</evidence>
<proteinExistence type="predicted"/>
<dbReference type="Proteomes" id="UP000683310">
    <property type="component" value="Chromosome"/>
</dbReference>
<accession>A0ABX8CKT1</accession>
<dbReference type="EMBL" id="CP074371">
    <property type="protein sequence ID" value="QVI20568.1"/>
    <property type="molecule type" value="Genomic_DNA"/>
</dbReference>
<organism evidence="3 4">
    <name type="scientific">Nocardia tengchongensis</name>
    <dbReference type="NCBI Taxonomy" id="2055889"/>
    <lineage>
        <taxon>Bacteria</taxon>
        <taxon>Bacillati</taxon>
        <taxon>Actinomycetota</taxon>
        <taxon>Actinomycetes</taxon>
        <taxon>Mycobacteriales</taxon>
        <taxon>Nocardiaceae</taxon>
        <taxon>Nocardia</taxon>
    </lineage>
</organism>
<keyword evidence="1" id="KW-1133">Transmembrane helix</keyword>
<feature type="transmembrane region" description="Helical" evidence="1">
    <location>
        <begin position="45"/>
        <end position="64"/>
    </location>
</feature>
<gene>
    <name evidence="3" type="ORF">KHQ06_31215</name>
</gene>
<evidence type="ECO:0000259" key="2">
    <source>
        <dbReference type="Pfam" id="PF13548"/>
    </source>
</evidence>
<keyword evidence="1" id="KW-0812">Transmembrane</keyword>
<keyword evidence="4" id="KW-1185">Reference proteome</keyword>
<reference evidence="3 4" key="1">
    <citation type="submission" date="2021-04" db="EMBL/GenBank/DDBJ databases">
        <title>Nocardia tengchongensis.</title>
        <authorList>
            <person name="Zhuang k."/>
            <person name="Ran Y."/>
            <person name="Li W."/>
        </authorList>
    </citation>
    <scope>NUCLEOTIDE SEQUENCE [LARGE SCALE GENOMIC DNA]</scope>
    <source>
        <strain evidence="3 4">CFH S0057</strain>
    </source>
</reference>
<dbReference type="Pfam" id="PF13548">
    <property type="entry name" value="DUF4126"/>
    <property type="match status" value="1"/>
</dbReference>
<evidence type="ECO:0000313" key="3">
    <source>
        <dbReference type="EMBL" id="QVI20568.1"/>
    </source>
</evidence>
<feature type="transmembrane region" description="Helical" evidence="1">
    <location>
        <begin position="152"/>
        <end position="181"/>
    </location>
</feature>